<dbReference type="AlphaFoldDB" id="A0A517QS53"/>
<keyword evidence="3" id="KW-1185">Reference proteome</keyword>
<feature type="transmembrane region" description="Helical" evidence="1">
    <location>
        <begin position="202"/>
        <end position="220"/>
    </location>
</feature>
<dbReference type="EMBL" id="CP036267">
    <property type="protein sequence ID" value="QDT34432.1"/>
    <property type="molecule type" value="Genomic_DNA"/>
</dbReference>
<feature type="transmembrane region" description="Helical" evidence="1">
    <location>
        <begin position="303"/>
        <end position="322"/>
    </location>
</feature>
<sequence>MGQNLPPLTHGSKRDIRIDLARGVALLILVSDHLPGNPLRAITPVSWGLADMAEVFVLLSGYVFGLGILKRQSQSEPQLIRKRLVKRALVIFVAYLTTALIALLIVRTFQITTVANMLPAHLVANSWRSVTVDLISLDGRVSHLCILLLYCWLLLGVASFPCIVWNHPRLLIACSFILWITVQLLPRLSLPEPIQTTTYYNPFAWQFLFLSATTYALLPVKHRKQFLDHRGVFPILLIVHGSLYLLIGFDVNLPRTLLDKPTLGLLRYIHVVTAALLVRAVLPEQFSPTWRKVLRPLTLCSEQSLWVYCGGSLVAISMANWMSTSVGTWDPIFMNLIAWTTCFGIAWGTERTKAYWNFQS</sequence>
<reference evidence="2 3" key="1">
    <citation type="submission" date="2019-02" db="EMBL/GenBank/DDBJ databases">
        <title>Deep-cultivation of Planctomycetes and their phenomic and genomic characterization uncovers novel biology.</title>
        <authorList>
            <person name="Wiegand S."/>
            <person name="Jogler M."/>
            <person name="Boedeker C."/>
            <person name="Pinto D."/>
            <person name="Vollmers J."/>
            <person name="Rivas-Marin E."/>
            <person name="Kohn T."/>
            <person name="Peeters S.H."/>
            <person name="Heuer A."/>
            <person name="Rast P."/>
            <person name="Oberbeckmann S."/>
            <person name="Bunk B."/>
            <person name="Jeske O."/>
            <person name="Meyerdierks A."/>
            <person name="Storesund J.E."/>
            <person name="Kallscheuer N."/>
            <person name="Luecker S."/>
            <person name="Lage O.M."/>
            <person name="Pohl T."/>
            <person name="Merkel B.J."/>
            <person name="Hornburger P."/>
            <person name="Mueller R.-W."/>
            <person name="Bruemmer F."/>
            <person name="Labrenz M."/>
            <person name="Spormann A.M."/>
            <person name="Op den Camp H."/>
            <person name="Overmann J."/>
            <person name="Amann R."/>
            <person name="Jetten M.S.M."/>
            <person name="Mascher T."/>
            <person name="Medema M.H."/>
            <person name="Devos D.P."/>
            <person name="Kaster A.-K."/>
            <person name="Ovreas L."/>
            <person name="Rohde M."/>
            <person name="Galperin M.Y."/>
            <person name="Jogler C."/>
        </authorList>
    </citation>
    <scope>NUCLEOTIDE SEQUENCE [LARGE SCALE GENOMIC DNA]</scope>
    <source>
        <strain evidence="2 3">Mal48</strain>
    </source>
</reference>
<feature type="transmembrane region" description="Helical" evidence="1">
    <location>
        <begin position="141"/>
        <end position="163"/>
    </location>
</feature>
<accession>A0A517QS53</accession>
<evidence type="ECO:0000256" key="1">
    <source>
        <dbReference type="SAM" id="Phobius"/>
    </source>
</evidence>
<evidence type="ECO:0000313" key="2">
    <source>
        <dbReference type="EMBL" id="QDT34432.1"/>
    </source>
</evidence>
<feature type="transmembrane region" description="Helical" evidence="1">
    <location>
        <begin position="170"/>
        <end position="190"/>
    </location>
</feature>
<dbReference type="Pfam" id="PF10129">
    <property type="entry name" value="OpgC_C"/>
    <property type="match status" value="1"/>
</dbReference>
<feature type="transmembrane region" description="Helical" evidence="1">
    <location>
        <begin position="328"/>
        <end position="348"/>
    </location>
</feature>
<organism evidence="2 3">
    <name type="scientific">Thalassoglobus polymorphus</name>
    <dbReference type="NCBI Taxonomy" id="2527994"/>
    <lineage>
        <taxon>Bacteria</taxon>
        <taxon>Pseudomonadati</taxon>
        <taxon>Planctomycetota</taxon>
        <taxon>Planctomycetia</taxon>
        <taxon>Planctomycetales</taxon>
        <taxon>Planctomycetaceae</taxon>
        <taxon>Thalassoglobus</taxon>
    </lineage>
</organism>
<feature type="transmembrane region" description="Helical" evidence="1">
    <location>
        <begin position="89"/>
        <end position="109"/>
    </location>
</feature>
<dbReference type="KEGG" id="tpol:Mal48_36920"/>
<proteinExistence type="predicted"/>
<name>A0A517QS53_9PLAN</name>
<feature type="transmembrane region" description="Helical" evidence="1">
    <location>
        <begin position="232"/>
        <end position="253"/>
    </location>
</feature>
<feature type="transmembrane region" description="Helical" evidence="1">
    <location>
        <begin position="265"/>
        <end position="282"/>
    </location>
</feature>
<dbReference type="PANTHER" id="PTHR38592:SF3">
    <property type="entry name" value="BLL4819 PROTEIN"/>
    <property type="match status" value="1"/>
</dbReference>
<dbReference type="PANTHER" id="PTHR38592">
    <property type="entry name" value="BLL4819 PROTEIN"/>
    <property type="match status" value="1"/>
</dbReference>
<dbReference type="InterPro" id="IPR014550">
    <property type="entry name" value="UCP028704_OpgC"/>
</dbReference>
<evidence type="ECO:0000313" key="3">
    <source>
        <dbReference type="Proteomes" id="UP000315724"/>
    </source>
</evidence>
<protein>
    <submittedName>
        <fullName evidence="2">OpgC protein</fullName>
    </submittedName>
</protein>
<gene>
    <name evidence="2" type="ORF">Mal48_36920</name>
</gene>
<dbReference type="Proteomes" id="UP000315724">
    <property type="component" value="Chromosome"/>
</dbReference>
<keyword evidence="1" id="KW-0472">Membrane</keyword>
<feature type="transmembrane region" description="Helical" evidence="1">
    <location>
        <begin position="47"/>
        <end position="69"/>
    </location>
</feature>
<keyword evidence="1" id="KW-1133">Transmembrane helix</keyword>
<keyword evidence="1" id="KW-0812">Transmembrane</keyword>